<evidence type="ECO:0000313" key="1">
    <source>
        <dbReference type="EMBL" id="WQD77711.1"/>
    </source>
</evidence>
<accession>A0ABZ0WK23</accession>
<dbReference type="EMBL" id="CP139965">
    <property type="protein sequence ID" value="WQD77711.1"/>
    <property type="molecule type" value="Genomic_DNA"/>
</dbReference>
<reference evidence="1 2" key="1">
    <citation type="submission" date="2023-12" db="EMBL/GenBank/DDBJ databases">
        <title>Genome sequencing and assembly of bacterial species from a model synthetic community.</title>
        <authorList>
            <person name="Hogle S.L."/>
        </authorList>
    </citation>
    <scope>NUCLEOTIDE SEQUENCE [LARGE SCALE GENOMIC DNA]</scope>
    <source>
        <strain evidence="1 2">HAMBI 2494</strain>
    </source>
</reference>
<sequence length="132" mass="14645">MNEQRAIQFLTEVRKPLLALHKAILDHERASYEAEYGPTTAASFLQVLINGEAFRWITPLSTVIANIDETLDDKEATADDRIGAAQAVTALFGNEGMQQAFLERYRALLQQSPAVLHEHGRVAQVLRTVEAA</sequence>
<keyword evidence="2" id="KW-1185">Reference proteome</keyword>
<protein>
    <submittedName>
        <fullName evidence="1">Uncharacterized protein</fullName>
    </submittedName>
</protein>
<evidence type="ECO:0000313" key="2">
    <source>
        <dbReference type="Proteomes" id="UP001325479"/>
    </source>
</evidence>
<gene>
    <name evidence="1" type="ORF">U0042_27330</name>
</gene>
<organism evidence="1 2">
    <name type="scientific">Paraburkholderia kururiensis</name>
    <dbReference type="NCBI Taxonomy" id="984307"/>
    <lineage>
        <taxon>Bacteria</taxon>
        <taxon>Pseudomonadati</taxon>
        <taxon>Pseudomonadota</taxon>
        <taxon>Betaproteobacteria</taxon>
        <taxon>Burkholderiales</taxon>
        <taxon>Burkholderiaceae</taxon>
        <taxon>Paraburkholderia</taxon>
    </lineage>
</organism>
<proteinExistence type="predicted"/>
<dbReference type="Proteomes" id="UP001325479">
    <property type="component" value="Chromosome"/>
</dbReference>
<dbReference type="RefSeq" id="WP_114815008.1">
    <property type="nucleotide sequence ID" value="NZ_CP139965.1"/>
</dbReference>
<name>A0ABZ0WK23_9BURK</name>